<dbReference type="InterPro" id="IPR002750">
    <property type="entry name" value="CobE/GbiG_C"/>
</dbReference>
<dbReference type="InterPro" id="IPR036518">
    <property type="entry name" value="CobE/GbiG_C_sf"/>
</dbReference>
<accession>A0A942EBM5</accession>
<keyword evidence="3" id="KW-1185">Reference proteome</keyword>
<dbReference type="SUPFAM" id="SSF159664">
    <property type="entry name" value="CobE/GbiG C-terminal domain-like"/>
    <property type="match status" value="1"/>
</dbReference>
<comment type="caution">
    <text evidence="2">The sequence shown here is derived from an EMBL/GenBank/DDBJ whole genome shotgun (WGS) entry which is preliminary data.</text>
</comment>
<evidence type="ECO:0000313" key="3">
    <source>
        <dbReference type="Proteomes" id="UP000678281"/>
    </source>
</evidence>
<dbReference type="AlphaFoldDB" id="A0A942EBM5"/>
<dbReference type="Pfam" id="PF01890">
    <property type="entry name" value="CbiG_C"/>
    <property type="match status" value="1"/>
</dbReference>
<evidence type="ECO:0000259" key="1">
    <source>
        <dbReference type="Pfam" id="PF01890"/>
    </source>
</evidence>
<dbReference type="RefSeq" id="WP_212658880.1">
    <property type="nucleotide sequence ID" value="NZ_JAGXTP010000001.1"/>
</dbReference>
<name>A0A942EBM5_9HYPH</name>
<dbReference type="GO" id="GO:0009236">
    <property type="term" value="P:cobalamin biosynthetic process"/>
    <property type="evidence" value="ECO:0007669"/>
    <property type="project" value="InterPro"/>
</dbReference>
<feature type="domain" description="CobE/GbiG C-terminal" evidence="1">
    <location>
        <begin position="16"/>
        <end position="114"/>
    </location>
</feature>
<dbReference type="EMBL" id="JAGXTP010000001">
    <property type="protein sequence ID" value="MBS3849404.1"/>
    <property type="molecule type" value="Genomic_DNA"/>
</dbReference>
<dbReference type="Gene3D" id="3.30.420.180">
    <property type="entry name" value="CobE/GbiG C-terminal domain"/>
    <property type="match status" value="1"/>
</dbReference>
<reference evidence="2" key="1">
    <citation type="submission" date="2021-04" db="EMBL/GenBank/DDBJ databases">
        <title>Devosia litorisediminis sp. nov., isolated from a sand dune.</title>
        <authorList>
            <person name="Park S."/>
            <person name="Yoon J.-H."/>
        </authorList>
    </citation>
    <scope>NUCLEOTIDE SEQUENCE</scope>
    <source>
        <strain evidence="2">BSSL-BM10</strain>
    </source>
</reference>
<protein>
    <submittedName>
        <fullName evidence="2">Cobalamin biosynthesis protein</fullName>
    </submittedName>
</protein>
<proteinExistence type="predicted"/>
<sequence length="148" mass="15034">MTARFGAIPAPTDRFVAGIGFASAASAGEIIALIRACLAELNLHPSQLAAIGTHMRKATSPLLLPVALYFAVPMRLLDDADLSGDVPGVADAVAAMAGPVRLHKRKSDYATCAISDCKLGFSVASFGQPVSANASIAPSTLLTSSAGP</sequence>
<dbReference type="Proteomes" id="UP000678281">
    <property type="component" value="Unassembled WGS sequence"/>
</dbReference>
<evidence type="ECO:0000313" key="2">
    <source>
        <dbReference type="EMBL" id="MBS3849404.1"/>
    </source>
</evidence>
<gene>
    <name evidence="2" type="ORF">KD146_11915</name>
</gene>
<organism evidence="2 3">
    <name type="scientific">Devosia litorisediminis</name>
    <dbReference type="NCBI Taxonomy" id="2829817"/>
    <lineage>
        <taxon>Bacteria</taxon>
        <taxon>Pseudomonadati</taxon>
        <taxon>Pseudomonadota</taxon>
        <taxon>Alphaproteobacteria</taxon>
        <taxon>Hyphomicrobiales</taxon>
        <taxon>Devosiaceae</taxon>
        <taxon>Devosia</taxon>
    </lineage>
</organism>